<protein>
    <submittedName>
        <fullName evidence="1">Uncharacterized protein</fullName>
    </submittedName>
</protein>
<dbReference type="EMBL" id="MU003492">
    <property type="protein sequence ID" value="KAF2477613.1"/>
    <property type="molecule type" value="Genomic_DNA"/>
</dbReference>
<comment type="caution">
    <text evidence="1">The sequence shown here is derived from an EMBL/GenBank/DDBJ whole genome shotgun (WGS) entry which is preliminary data.</text>
</comment>
<gene>
    <name evidence="1" type="ORF">BDR25DRAFT_364484</name>
</gene>
<evidence type="ECO:0000313" key="1">
    <source>
        <dbReference type="EMBL" id="KAF2477613.1"/>
    </source>
</evidence>
<evidence type="ECO:0000313" key="2">
    <source>
        <dbReference type="Proteomes" id="UP000799755"/>
    </source>
</evidence>
<reference evidence="1" key="1">
    <citation type="journal article" date="2020" name="Stud. Mycol.">
        <title>101 Dothideomycetes genomes: a test case for predicting lifestyles and emergence of pathogens.</title>
        <authorList>
            <person name="Haridas S."/>
            <person name="Albert R."/>
            <person name="Binder M."/>
            <person name="Bloem J."/>
            <person name="Labutti K."/>
            <person name="Salamov A."/>
            <person name="Andreopoulos B."/>
            <person name="Baker S."/>
            <person name="Barry K."/>
            <person name="Bills G."/>
            <person name="Bluhm B."/>
            <person name="Cannon C."/>
            <person name="Castanera R."/>
            <person name="Culley D."/>
            <person name="Daum C."/>
            <person name="Ezra D."/>
            <person name="Gonzalez J."/>
            <person name="Henrissat B."/>
            <person name="Kuo A."/>
            <person name="Liang C."/>
            <person name="Lipzen A."/>
            <person name="Lutzoni F."/>
            <person name="Magnuson J."/>
            <person name="Mondo S."/>
            <person name="Nolan M."/>
            <person name="Ohm R."/>
            <person name="Pangilinan J."/>
            <person name="Park H.-J."/>
            <person name="Ramirez L."/>
            <person name="Alfaro M."/>
            <person name="Sun H."/>
            <person name="Tritt A."/>
            <person name="Yoshinaga Y."/>
            <person name="Zwiers L.-H."/>
            <person name="Turgeon B."/>
            <person name="Goodwin S."/>
            <person name="Spatafora J."/>
            <person name="Crous P."/>
            <person name="Grigoriev I."/>
        </authorList>
    </citation>
    <scope>NUCLEOTIDE SEQUENCE</scope>
    <source>
        <strain evidence="1">ATCC 200398</strain>
    </source>
</reference>
<dbReference type="Proteomes" id="UP000799755">
    <property type="component" value="Unassembled WGS sequence"/>
</dbReference>
<organism evidence="1 2">
    <name type="scientific">Lindgomyces ingoldianus</name>
    <dbReference type="NCBI Taxonomy" id="673940"/>
    <lineage>
        <taxon>Eukaryota</taxon>
        <taxon>Fungi</taxon>
        <taxon>Dikarya</taxon>
        <taxon>Ascomycota</taxon>
        <taxon>Pezizomycotina</taxon>
        <taxon>Dothideomycetes</taxon>
        <taxon>Pleosporomycetidae</taxon>
        <taxon>Pleosporales</taxon>
        <taxon>Lindgomycetaceae</taxon>
        <taxon>Lindgomyces</taxon>
    </lineage>
</organism>
<accession>A0ACB6REA6</accession>
<proteinExistence type="predicted"/>
<sequence>MSQSSVGLNDPTTEANSTPSHATAMPTKPSGLPLTLILAATPNLGIGKAGQLPWPSLKQEMGYFARVTKRVPAVPSSQSQPQPRKRINAVIMGRKTWDSIPLKFRPLKGRMNFVVTRDVGSEKWASTALRKGGGLEEGPIIVSSIQAAVEALDGEEVERRDVSVERAFVIGGGSVYKAALELPQTRRVLLTKIEREYECDTFFPVDLDGEEGKKEGWVKRSRKDLQDFVGEEVAEGGLEEQGVRFEFWMYEKGEDGACLWLEKRDKIDILLPRLKSATTCLRNAYYPILIFMCFLLPLYRSCSPLNSRNMIPLGFEERQFELLSPGISRSPAKTPQQRLNSPSLLSDAFANPKAYAGPVYFNNVAPNIRTCEMRVLRAHESGAT</sequence>
<name>A0ACB6REA6_9PLEO</name>
<keyword evidence="2" id="KW-1185">Reference proteome</keyword>